<evidence type="ECO:0000313" key="5">
    <source>
        <dbReference type="Proteomes" id="UP000199477"/>
    </source>
</evidence>
<keyword evidence="4" id="KW-0689">Ribosomal protein</keyword>
<gene>
    <name evidence="4" type="ORF">SAMN02799615_04136</name>
</gene>
<dbReference type="PROSITE" id="PS51186">
    <property type="entry name" value="GNAT"/>
    <property type="match status" value="1"/>
</dbReference>
<dbReference type="InterPro" id="IPR016181">
    <property type="entry name" value="Acyl_CoA_acyltransferase"/>
</dbReference>
<dbReference type="Gene3D" id="3.40.630.30">
    <property type="match status" value="1"/>
</dbReference>
<evidence type="ECO:0000256" key="2">
    <source>
        <dbReference type="ARBA" id="ARBA00023315"/>
    </source>
</evidence>
<dbReference type="CDD" id="cd04301">
    <property type="entry name" value="NAT_SF"/>
    <property type="match status" value="1"/>
</dbReference>
<protein>
    <submittedName>
        <fullName evidence="4">Ribosomal protein S18 acetylase RimI</fullName>
    </submittedName>
</protein>
<sequence>MSTVDALSFPLLRAAWLPATGKDLPPGLSWREAQNQDIPFFRRLYADVRTAELAAVPWPEALRQNFLDSQFVLQHQHYTAHYQPADYLVIEDAGEPVGRLYLHQDGREVNVIDIALLSVARGRGIGSALLKLVQQTAQRDGLASVMLHVEQRNAGARRLYERMGFVIEEDLGSHQRMRWRATAAALS</sequence>
<dbReference type="STRING" id="500610.SAMN02799615_04136"/>
<name>A0A1I2JML2_9GAMM</name>
<dbReference type="SUPFAM" id="SSF55729">
    <property type="entry name" value="Acyl-CoA N-acyltransferases (Nat)"/>
    <property type="match status" value="1"/>
</dbReference>
<keyword evidence="4" id="KW-0687">Ribonucleoprotein</keyword>
<dbReference type="Pfam" id="PF00583">
    <property type="entry name" value="Acetyltransf_1"/>
    <property type="match status" value="1"/>
</dbReference>
<dbReference type="AlphaFoldDB" id="A0A1I2JML2"/>
<feature type="domain" description="N-acetyltransferase" evidence="3">
    <location>
        <begin position="28"/>
        <end position="187"/>
    </location>
</feature>
<dbReference type="InterPro" id="IPR050680">
    <property type="entry name" value="YpeA/RimI_acetyltransf"/>
</dbReference>
<evidence type="ECO:0000256" key="1">
    <source>
        <dbReference type="ARBA" id="ARBA00022679"/>
    </source>
</evidence>
<evidence type="ECO:0000259" key="3">
    <source>
        <dbReference type="PROSITE" id="PS51186"/>
    </source>
</evidence>
<dbReference type="PANTHER" id="PTHR43420">
    <property type="entry name" value="ACETYLTRANSFERASE"/>
    <property type="match status" value="1"/>
</dbReference>
<reference evidence="5" key="1">
    <citation type="submission" date="2016-10" db="EMBL/GenBank/DDBJ databases">
        <authorList>
            <person name="Varghese N."/>
            <person name="Submissions S."/>
        </authorList>
    </citation>
    <scope>NUCLEOTIDE SEQUENCE [LARGE SCALE GENOMIC DNA]</scope>
    <source>
        <strain evidence="5">UNC178MFTsu3.1</strain>
    </source>
</reference>
<dbReference type="GO" id="GO:0005840">
    <property type="term" value="C:ribosome"/>
    <property type="evidence" value="ECO:0007669"/>
    <property type="project" value="UniProtKB-KW"/>
</dbReference>
<dbReference type="GO" id="GO:0016747">
    <property type="term" value="F:acyltransferase activity, transferring groups other than amino-acyl groups"/>
    <property type="evidence" value="ECO:0007669"/>
    <property type="project" value="InterPro"/>
</dbReference>
<dbReference type="Proteomes" id="UP000199477">
    <property type="component" value="Unassembled WGS sequence"/>
</dbReference>
<organism evidence="4 5">
    <name type="scientific">Dyella marensis</name>
    <dbReference type="NCBI Taxonomy" id="500610"/>
    <lineage>
        <taxon>Bacteria</taxon>
        <taxon>Pseudomonadati</taxon>
        <taxon>Pseudomonadota</taxon>
        <taxon>Gammaproteobacteria</taxon>
        <taxon>Lysobacterales</taxon>
        <taxon>Rhodanobacteraceae</taxon>
        <taxon>Dyella</taxon>
    </lineage>
</organism>
<keyword evidence="1" id="KW-0808">Transferase</keyword>
<proteinExistence type="predicted"/>
<dbReference type="InterPro" id="IPR000182">
    <property type="entry name" value="GNAT_dom"/>
</dbReference>
<keyword evidence="5" id="KW-1185">Reference proteome</keyword>
<evidence type="ECO:0000313" key="4">
    <source>
        <dbReference type="EMBL" id="SFF55824.1"/>
    </source>
</evidence>
<dbReference type="PANTHER" id="PTHR43420:SF52">
    <property type="entry name" value="N-ACETYLTRANSFERASE YODP"/>
    <property type="match status" value="1"/>
</dbReference>
<keyword evidence="2" id="KW-0012">Acyltransferase</keyword>
<accession>A0A1I2JML2</accession>
<dbReference type="EMBL" id="FONH01000028">
    <property type="protein sequence ID" value="SFF55824.1"/>
    <property type="molecule type" value="Genomic_DNA"/>
</dbReference>